<gene>
    <name evidence="4" type="ORF">CTER_1447</name>
</gene>
<dbReference type="Gene3D" id="3.30.360.10">
    <property type="entry name" value="Dihydrodipicolinate Reductase, domain 2"/>
    <property type="match status" value="1"/>
</dbReference>
<dbReference type="PANTHER" id="PTHR43818:SF11">
    <property type="entry name" value="BCDNA.GH03377"/>
    <property type="match status" value="1"/>
</dbReference>
<dbReference type="SUPFAM" id="SSF51735">
    <property type="entry name" value="NAD(P)-binding Rossmann-fold domains"/>
    <property type="match status" value="1"/>
</dbReference>
<dbReference type="PANTHER" id="PTHR43818">
    <property type="entry name" value="BCDNA.GH03377"/>
    <property type="match status" value="1"/>
</dbReference>
<dbReference type="InterPro" id="IPR036291">
    <property type="entry name" value="NAD(P)-bd_dom_sf"/>
</dbReference>
<dbReference type="Proteomes" id="UP000014155">
    <property type="component" value="Unassembled WGS sequence"/>
</dbReference>
<comment type="caution">
    <text evidence="4">The sequence shown here is derived from an EMBL/GenBank/DDBJ whole genome shotgun (WGS) entry which is preliminary data.</text>
</comment>
<dbReference type="AlphaFoldDB" id="S0FW83"/>
<dbReference type="Pfam" id="PF01408">
    <property type="entry name" value="GFO_IDH_MocA"/>
    <property type="match status" value="1"/>
</dbReference>
<dbReference type="GO" id="GO:0000166">
    <property type="term" value="F:nucleotide binding"/>
    <property type="evidence" value="ECO:0007669"/>
    <property type="project" value="InterPro"/>
</dbReference>
<evidence type="ECO:0000259" key="2">
    <source>
        <dbReference type="Pfam" id="PF01408"/>
    </source>
</evidence>
<keyword evidence="5" id="KW-1185">Reference proteome</keyword>
<dbReference type="STRING" id="1195236.CTER_1447"/>
<evidence type="ECO:0000313" key="4">
    <source>
        <dbReference type="EMBL" id="EMS72813.1"/>
    </source>
</evidence>
<dbReference type="Pfam" id="PF22725">
    <property type="entry name" value="GFO_IDH_MocA_C3"/>
    <property type="match status" value="1"/>
</dbReference>
<accession>S0FW83</accession>
<dbReference type="InterPro" id="IPR000683">
    <property type="entry name" value="Gfo/Idh/MocA-like_OxRdtase_N"/>
</dbReference>
<dbReference type="SUPFAM" id="SSF55347">
    <property type="entry name" value="Glyceraldehyde-3-phosphate dehydrogenase-like, C-terminal domain"/>
    <property type="match status" value="1"/>
</dbReference>
<keyword evidence="1" id="KW-0560">Oxidoreductase</keyword>
<protein>
    <submittedName>
        <fullName evidence="4">Oxidoreductase domain-containing protein</fullName>
    </submittedName>
</protein>
<reference evidence="4 5" key="1">
    <citation type="journal article" date="2013" name="Genome Announc.">
        <title>Draft Genome Sequence of the Cellulolytic, Mesophilic, Anaerobic Bacterium Clostridium termitidis Strain CT1112 (DSM 5398).</title>
        <authorList>
            <person name="Lal S."/>
            <person name="Ramachandran U."/>
            <person name="Zhang X."/>
            <person name="Munir R."/>
            <person name="Sparling R."/>
            <person name="Levin D.B."/>
        </authorList>
    </citation>
    <scope>NUCLEOTIDE SEQUENCE [LARGE SCALE GENOMIC DNA]</scope>
    <source>
        <strain evidence="4 5">CT1112</strain>
    </source>
</reference>
<dbReference type="Gene3D" id="3.40.50.720">
    <property type="entry name" value="NAD(P)-binding Rossmann-like Domain"/>
    <property type="match status" value="1"/>
</dbReference>
<proteinExistence type="predicted"/>
<dbReference type="InterPro" id="IPR055170">
    <property type="entry name" value="GFO_IDH_MocA-like_dom"/>
</dbReference>
<dbReference type="InterPro" id="IPR050463">
    <property type="entry name" value="Gfo/Idh/MocA_oxidrdct_glycsds"/>
</dbReference>
<dbReference type="eggNOG" id="COG0673">
    <property type="taxonomic scope" value="Bacteria"/>
</dbReference>
<feature type="domain" description="GFO/IDH/MocA-like oxidoreductase" evidence="3">
    <location>
        <begin position="127"/>
        <end position="260"/>
    </location>
</feature>
<dbReference type="PATRIC" id="fig|1195236.3.peg.1770"/>
<name>S0FW83_RUMCE</name>
<evidence type="ECO:0000259" key="3">
    <source>
        <dbReference type="Pfam" id="PF22725"/>
    </source>
</evidence>
<dbReference type="GO" id="GO:0016491">
    <property type="term" value="F:oxidoreductase activity"/>
    <property type="evidence" value="ECO:0007669"/>
    <property type="project" value="UniProtKB-KW"/>
</dbReference>
<dbReference type="EMBL" id="AORV01000026">
    <property type="protein sequence ID" value="EMS72813.1"/>
    <property type="molecule type" value="Genomic_DNA"/>
</dbReference>
<organism evidence="4 5">
    <name type="scientific">Ruminiclostridium cellobioparum subsp. termitidis CT1112</name>
    <dbReference type="NCBI Taxonomy" id="1195236"/>
    <lineage>
        <taxon>Bacteria</taxon>
        <taxon>Bacillati</taxon>
        <taxon>Bacillota</taxon>
        <taxon>Clostridia</taxon>
        <taxon>Eubacteriales</taxon>
        <taxon>Oscillospiraceae</taxon>
        <taxon>Ruminiclostridium</taxon>
    </lineage>
</organism>
<sequence>MGILGSGVISRTYLADIKAFYKNLEVIACADIDVELSQKLASEFGIRKAYTTEELLNDDEVEIVINLTPPQFHVELGKRIITAGKHLFSEKPFAPNLKAAKEVLDLAAAKGVKVGCAPDTFLASGLQSMRYYLDANLIGKPFFVTANMTTFGVETWHPNPAPFYTKYSGPLFDMGPYYLSAIVSLLGPIESIAALDAKGSDTRHIYVGREAGTDIEVEIPTHYSSILKLKSGVVVNFNVSFDIYRSNLPMFEIYGDGGTLTYPDPNFGGGTPRVYRKEQYTDTVYQKTDEAMARKDRFYELPELFPRVKDYSRGLGVLDLAKAIETNSNNRANGSLIMHITEAIEGMMLSSENGEFYKMITTCERPEPLKPGGYMDKV</sequence>
<evidence type="ECO:0000256" key="1">
    <source>
        <dbReference type="ARBA" id="ARBA00023002"/>
    </source>
</evidence>
<feature type="domain" description="Gfo/Idh/MocA-like oxidoreductase N-terminal" evidence="2">
    <location>
        <begin position="2"/>
        <end position="115"/>
    </location>
</feature>
<evidence type="ECO:0000313" key="5">
    <source>
        <dbReference type="Proteomes" id="UP000014155"/>
    </source>
</evidence>